<protein>
    <submittedName>
        <fullName evidence="2">Uncharacterized protein</fullName>
    </submittedName>
</protein>
<reference evidence="2" key="1">
    <citation type="submission" date="2017-06" db="EMBL/GenBank/DDBJ databases">
        <title>Novel phages from South African skin metaviromes.</title>
        <authorList>
            <person name="van Zyl L.J."/>
            <person name="Abrahams Y."/>
            <person name="Stander E.A."/>
            <person name="Kirby B.M."/>
            <person name="Clavaud C."/>
            <person name="Farcet C."/>
            <person name="Breton L."/>
            <person name="Trindade M.I."/>
        </authorList>
    </citation>
    <scope>NUCLEOTIDE SEQUENCE</scope>
</reference>
<keyword evidence="1" id="KW-0472">Membrane</keyword>
<keyword evidence="1" id="KW-1133">Transmembrane helix</keyword>
<keyword evidence="1" id="KW-0812">Transmembrane</keyword>
<evidence type="ECO:0000313" key="2">
    <source>
        <dbReference type="EMBL" id="ASN72872.1"/>
    </source>
</evidence>
<sequence>MNKFDSMIHKVVSPIFNFLEKYLTKFGNACIKMFKKLWEPFVNWASEHRLITYSIIGVGYAFMIITAIYKYLL</sequence>
<organism evidence="2">
    <name type="scientific">uncultured Caudovirales phage</name>
    <dbReference type="NCBI Taxonomy" id="2100421"/>
    <lineage>
        <taxon>Viruses</taxon>
        <taxon>Duplodnaviria</taxon>
        <taxon>Heunggongvirae</taxon>
        <taxon>Uroviricota</taxon>
        <taxon>Caudoviricetes</taxon>
        <taxon>Peduoviridae</taxon>
        <taxon>Maltschvirus</taxon>
        <taxon>Maltschvirus maltsch</taxon>
    </lineage>
</organism>
<dbReference type="EMBL" id="MF417980">
    <property type="protein sequence ID" value="ASN72872.1"/>
    <property type="molecule type" value="Genomic_DNA"/>
</dbReference>
<feature type="transmembrane region" description="Helical" evidence="1">
    <location>
        <begin position="50"/>
        <end position="72"/>
    </location>
</feature>
<name>A0A2H4JC90_9CAUD</name>
<gene>
    <name evidence="2" type="ORF">10F4_16</name>
</gene>
<evidence type="ECO:0000256" key="1">
    <source>
        <dbReference type="SAM" id="Phobius"/>
    </source>
</evidence>
<accession>A0A2H4JC90</accession>
<proteinExistence type="predicted"/>